<dbReference type="InterPro" id="IPR002068">
    <property type="entry name" value="A-crystallin/Hsp20_dom"/>
</dbReference>
<proteinExistence type="inferred from homology"/>
<dbReference type="RefSeq" id="WP_092347427.1">
    <property type="nucleotide sequence ID" value="NZ_CZVW01000003.1"/>
</dbReference>
<accession>A0A0P1MPJ3</accession>
<comment type="similarity">
    <text evidence="1 2">Belongs to the small heat shock protein (HSP20) family.</text>
</comment>
<protein>
    <submittedName>
        <fullName evidence="5">Molecular chaperone IbpA, HSP20 family</fullName>
    </submittedName>
</protein>
<dbReference type="PROSITE" id="PS51203">
    <property type="entry name" value="CS"/>
    <property type="match status" value="1"/>
</dbReference>
<evidence type="ECO:0000313" key="6">
    <source>
        <dbReference type="Proteomes" id="UP000199197"/>
    </source>
</evidence>
<dbReference type="InterPro" id="IPR007052">
    <property type="entry name" value="CS_dom"/>
</dbReference>
<dbReference type="Proteomes" id="UP000199197">
    <property type="component" value="Unassembled WGS sequence"/>
</dbReference>
<keyword evidence="6" id="KW-1185">Reference proteome</keyword>
<evidence type="ECO:0000259" key="4">
    <source>
        <dbReference type="PROSITE" id="PS51203"/>
    </source>
</evidence>
<evidence type="ECO:0000256" key="2">
    <source>
        <dbReference type="RuleBase" id="RU003616"/>
    </source>
</evidence>
<feature type="domain" description="SHSP" evidence="3">
    <location>
        <begin position="13"/>
        <end position="122"/>
    </location>
</feature>
<dbReference type="InterPro" id="IPR008978">
    <property type="entry name" value="HSP20-like_chaperone"/>
</dbReference>
<feature type="domain" description="CS" evidence="4">
    <location>
        <begin position="17"/>
        <end position="122"/>
    </location>
</feature>
<dbReference type="EMBL" id="CZVW01000003">
    <property type="protein sequence ID" value="CUS97541.1"/>
    <property type="molecule type" value="Genomic_DNA"/>
</dbReference>
<dbReference type="OrthoDB" id="9788892at2"/>
<dbReference type="InterPro" id="IPR031107">
    <property type="entry name" value="Small_HSP"/>
</dbReference>
<dbReference type="AlphaFoldDB" id="A0A0P1MPJ3"/>
<gene>
    <name evidence="5" type="ORF">JGI23_00309</name>
</gene>
<sequence length="122" mass="13945">MRRDRSIIKNEKSLRTYITPPADLYETPDAYILYIDLPGVTKENLNIKVVDNSLIVQGKFELSLPKDSDTMFSELAKGEYRREFVLAGDVDRNKIDAKLVNGVLILTLGKKEESKEIEIKIE</sequence>
<name>A0A0P1MPJ3_9BACT</name>
<reference evidence="6" key="1">
    <citation type="submission" date="2015-11" db="EMBL/GenBank/DDBJ databases">
        <authorList>
            <person name="Varghese N."/>
        </authorList>
    </citation>
    <scope>NUCLEOTIDE SEQUENCE [LARGE SCALE GENOMIC DNA]</scope>
    <source>
        <strain evidence="6">JGI-23</strain>
    </source>
</reference>
<dbReference type="CDD" id="cd06464">
    <property type="entry name" value="ACD_sHsps-like"/>
    <property type="match status" value="1"/>
</dbReference>
<dbReference type="Pfam" id="PF00011">
    <property type="entry name" value="HSP20"/>
    <property type="match status" value="1"/>
</dbReference>
<evidence type="ECO:0000313" key="5">
    <source>
        <dbReference type="EMBL" id="CUS97541.1"/>
    </source>
</evidence>
<dbReference type="PANTHER" id="PTHR11527">
    <property type="entry name" value="HEAT-SHOCK PROTEIN 20 FAMILY MEMBER"/>
    <property type="match status" value="1"/>
</dbReference>
<evidence type="ECO:0000256" key="1">
    <source>
        <dbReference type="PROSITE-ProRule" id="PRU00285"/>
    </source>
</evidence>
<dbReference type="Gene3D" id="2.60.40.790">
    <property type="match status" value="1"/>
</dbReference>
<dbReference type="PROSITE" id="PS01031">
    <property type="entry name" value="SHSP"/>
    <property type="match status" value="1"/>
</dbReference>
<organism evidence="5 6">
    <name type="scientific">Candidatus Chryseopegocella kryptomonas</name>
    <dbReference type="NCBI Taxonomy" id="1633643"/>
    <lineage>
        <taxon>Bacteria</taxon>
        <taxon>Pseudomonadati</taxon>
        <taxon>Candidatus Kryptoniota</taxon>
        <taxon>Candidatus Chryseopegocella</taxon>
    </lineage>
</organism>
<evidence type="ECO:0000259" key="3">
    <source>
        <dbReference type="PROSITE" id="PS01031"/>
    </source>
</evidence>
<dbReference type="SUPFAM" id="SSF49764">
    <property type="entry name" value="HSP20-like chaperones"/>
    <property type="match status" value="1"/>
</dbReference>